<evidence type="ECO:0000313" key="2">
    <source>
        <dbReference type="EMBL" id="KAG7547894.1"/>
    </source>
</evidence>
<evidence type="ECO:0000256" key="1">
    <source>
        <dbReference type="SAM" id="Phobius"/>
    </source>
</evidence>
<feature type="transmembrane region" description="Helical" evidence="1">
    <location>
        <begin position="54"/>
        <end position="77"/>
    </location>
</feature>
<gene>
    <name evidence="2" type="ORF">ISN44_As12g030980</name>
</gene>
<accession>A0A8T1YPF2</accession>
<dbReference type="OrthoDB" id="1108083at2759"/>
<sequence length="299" mass="33927">MNVNEATAIDDDNTPPPQWTLWWVSSNYSRSMHELIIGIIMAVNIYNKTVLKTIFSPLFLLYISFGICELSLTCRWTDDPSLIWCISKVLGRISHAIGSFILLSMLYESSDSPAERYICILCFIDFLLIILLYVCVICLPKITVNNPTTCLDAELLLDDSHDAETQIRWWESRKLGRIMYELILGANIVMIAHYHIPLKIYFGSIFGFLYFFAFEFAPDVYSPGITFGRSIAQMIGVLTLSYFIYYLISPVLALGLGTISVIWYTVIALISFEKCVKEEAAREAAQSEIVTDEEAPLLS</sequence>
<keyword evidence="1" id="KW-1133">Transmembrane helix</keyword>
<name>A0A8T1YPF2_ARASU</name>
<comment type="caution">
    <text evidence="2">The sequence shown here is derived from an EMBL/GenBank/DDBJ whole genome shotgun (WGS) entry which is preliminary data.</text>
</comment>
<organism evidence="2 3">
    <name type="scientific">Arabidopsis suecica</name>
    <name type="common">Swedish thale-cress</name>
    <name type="synonym">Cardaminopsis suecica</name>
    <dbReference type="NCBI Taxonomy" id="45249"/>
    <lineage>
        <taxon>Eukaryota</taxon>
        <taxon>Viridiplantae</taxon>
        <taxon>Streptophyta</taxon>
        <taxon>Embryophyta</taxon>
        <taxon>Tracheophyta</taxon>
        <taxon>Spermatophyta</taxon>
        <taxon>Magnoliopsida</taxon>
        <taxon>eudicotyledons</taxon>
        <taxon>Gunneridae</taxon>
        <taxon>Pentapetalae</taxon>
        <taxon>rosids</taxon>
        <taxon>malvids</taxon>
        <taxon>Brassicales</taxon>
        <taxon>Brassicaceae</taxon>
        <taxon>Camelineae</taxon>
        <taxon>Arabidopsis</taxon>
    </lineage>
</organism>
<keyword evidence="1" id="KW-0472">Membrane</keyword>
<dbReference type="EMBL" id="JAEFBJ010000012">
    <property type="protein sequence ID" value="KAG7547894.1"/>
    <property type="molecule type" value="Genomic_DNA"/>
</dbReference>
<evidence type="ECO:0008006" key="4">
    <source>
        <dbReference type="Google" id="ProtNLM"/>
    </source>
</evidence>
<feature type="transmembrane region" description="Helical" evidence="1">
    <location>
        <begin position="200"/>
        <end position="218"/>
    </location>
</feature>
<keyword evidence="3" id="KW-1185">Reference proteome</keyword>
<dbReference type="AlphaFoldDB" id="A0A8T1YPF2"/>
<evidence type="ECO:0000313" key="3">
    <source>
        <dbReference type="Proteomes" id="UP000694251"/>
    </source>
</evidence>
<reference evidence="2 3" key="1">
    <citation type="submission" date="2020-12" db="EMBL/GenBank/DDBJ databases">
        <title>Concerted genomic and epigenomic changes stabilize Arabidopsis allopolyploids.</title>
        <authorList>
            <person name="Chen Z."/>
        </authorList>
    </citation>
    <scope>NUCLEOTIDE SEQUENCE [LARGE SCALE GENOMIC DNA]</scope>
    <source>
        <strain evidence="2">As9502</strain>
        <tissue evidence="2">Leaf</tissue>
    </source>
</reference>
<keyword evidence="1" id="KW-0812">Transmembrane</keyword>
<feature type="transmembrane region" description="Helical" evidence="1">
    <location>
        <begin position="118"/>
        <end position="139"/>
    </location>
</feature>
<dbReference type="Proteomes" id="UP000694251">
    <property type="component" value="Chromosome 12"/>
</dbReference>
<proteinExistence type="predicted"/>
<protein>
    <recommendedName>
        <fullName evidence="4">Transmembrane protein</fullName>
    </recommendedName>
</protein>
<feature type="transmembrane region" description="Helical" evidence="1">
    <location>
        <begin position="89"/>
        <end position="106"/>
    </location>
</feature>